<dbReference type="AlphaFoldDB" id="A0A7Y9S1R2"/>
<feature type="transmembrane region" description="Helical" evidence="9">
    <location>
        <begin position="179"/>
        <end position="203"/>
    </location>
</feature>
<dbReference type="GO" id="GO:0005886">
    <property type="term" value="C:plasma membrane"/>
    <property type="evidence" value="ECO:0007669"/>
    <property type="project" value="UniProtKB-SubCell"/>
</dbReference>
<dbReference type="GO" id="GO:0140359">
    <property type="term" value="F:ABC-type transporter activity"/>
    <property type="evidence" value="ECO:0007669"/>
    <property type="project" value="InterPro"/>
</dbReference>
<evidence type="ECO:0000256" key="6">
    <source>
        <dbReference type="ARBA" id="ARBA00022692"/>
    </source>
</evidence>
<sequence>MTASDATSGSAANSMTSEELAALAREYDLTAVGVRPPLKDYIRTLWERRHFAVKLASSKSYARNQGSYLGQVWAVLNPVMWAAVYFLVFGIMLNTSRGVDNFIGFLVTGVFIFHFMSACISAGSKSITSNQGVITSLQFPRALLPIATVLSELFTLLPALLVLLVIVPFTGEPITATMLLMPLAVLFAWLFGTGIAFICARLVVQFRDIKQLIPFVLRALMYTSGVFFSIDHYVGTGTAASVVSHQPIAVYLELVRCSLLEEMDASMSLWLWGAGWAIGAVIIGFIYFWRAEESYGRG</sequence>
<dbReference type="RefSeq" id="WP_179501719.1">
    <property type="nucleotide sequence ID" value="NZ_JACCAA010000001.1"/>
</dbReference>
<name>A0A7Y9S1R2_9ACTN</name>
<protein>
    <recommendedName>
        <fullName evidence="9">Transport permease protein</fullName>
    </recommendedName>
</protein>
<keyword evidence="12" id="KW-1185">Reference proteome</keyword>
<comment type="similarity">
    <text evidence="2 9">Belongs to the ABC-2 integral membrane protein family.</text>
</comment>
<dbReference type="InterPro" id="IPR013525">
    <property type="entry name" value="ABC2_TM"/>
</dbReference>
<keyword evidence="3 9" id="KW-0813">Transport</keyword>
<keyword evidence="7 9" id="KW-1133">Transmembrane helix</keyword>
<evidence type="ECO:0000256" key="8">
    <source>
        <dbReference type="ARBA" id="ARBA00023136"/>
    </source>
</evidence>
<keyword evidence="6 9" id="KW-0812">Transmembrane</keyword>
<dbReference type="GO" id="GO:0015920">
    <property type="term" value="P:lipopolysaccharide transport"/>
    <property type="evidence" value="ECO:0007669"/>
    <property type="project" value="TreeGrafter"/>
</dbReference>
<feature type="transmembrane region" description="Helical" evidence="9">
    <location>
        <begin position="143"/>
        <end position="167"/>
    </location>
</feature>
<dbReference type="PROSITE" id="PS51012">
    <property type="entry name" value="ABC_TM2"/>
    <property type="match status" value="1"/>
</dbReference>
<comment type="caution">
    <text evidence="11">The sequence shown here is derived from an EMBL/GenBank/DDBJ whole genome shotgun (WGS) entry which is preliminary data.</text>
</comment>
<evidence type="ECO:0000259" key="10">
    <source>
        <dbReference type="PROSITE" id="PS51012"/>
    </source>
</evidence>
<dbReference type="EMBL" id="JACCAA010000001">
    <property type="protein sequence ID" value="NYG58568.1"/>
    <property type="molecule type" value="Genomic_DNA"/>
</dbReference>
<evidence type="ECO:0000256" key="4">
    <source>
        <dbReference type="ARBA" id="ARBA00022475"/>
    </source>
</evidence>
<proteinExistence type="inferred from homology"/>
<dbReference type="Pfam" id="PF01061">
    <property type="entry name" value="ABC2_membrane"/>
    <property type="match status" value="1"/>
</dbReference>
<dbReference type="PANTHER" id="PTHR30413:SF8">
    <property type="entry name" value="TRANSPORT PERMEASE PROTEIN"/>
    <property type="match status" value="1"/>
</dbReference>
<keyword evidence="5" id="KW-0997">Cell inner membrane</keyword>
<keyword evidence="4 9" id="KW-1003">Cell membrane</keyword>
<keyword evidence="8 9" id="KW-0472">Membrane</keyword>
<evidence type="ECO:0000256" key="9">
    <source>
        <dbReference type="RuleBase" id="RU361157"/>
    </source>
</evidence>
<feature type="transmembrane region" description="Helical" evidence="9">
    <location>
        <begin position="215"/>
        <end position="234"/>
    </location>
</feature>
<dbReference type="PANTHER" id="PTHR30413">
    <property type="entry name" value="INNER MEMBRANE TRANSPORT PERMEASE"/>
    <property type="match status" value="1"/>
</dbReference>
<comment type="subcellular location">
    <subcellularLocation>
        <location evidence="1">Cell inner membrane</location>
        <topology evidence="1">Multi-pass membrane protein</topology>
    </subcellularLocation>
    <subcellularLocation>
        <location evidence="9">Cell membrane</location>
        <topology evidence="9">Multi-pass membrane protein</topology>
    </subcellularLocation>
</comment>
<evidence type="ECO:0000256" key="3">
    <source>
        <dbReference type="ARBA" id="ARBA00022448"/>
    </source>
</evidence>
<evidence type="ECO:0000256" key="1">
    <source>
        <dbReference type="ARBA" id="ARBA00004429"/>
    </source>
</evidence>
<dbReference type="Proteomes" id="UP000540656">
    <property type="component" value="Unassembled WGS sequence"/>
</dbReference>
<feature type="domain" description="ABC transmembrane type-2" evidence="10">
    <location>
        <begin position="69"/>
        <end position="291"/>
    </location>
</feature>
<accession>A0A7Y9S1R2</accession>
<evidence type="ECO:0000256" key="2">
    <source>
        <dbReference type="ARBA" id="ARBA00007783"/>
    </source>
</evidence>
<feature type="transmembrane region" description="Helical" evidence="9">
    <location>
        <begin position="68"/>
        <end position="90"/>
    </location>
</feature>
<evidence type="ECO:0000256" key="5">
    <source>
        <dbReference type="ARBA" id="ARBA00022519"/>
    </source>
</evidence>
<reference evidence="11 12" key="1">
    <citation type="submission" date="2020-07" db="EMBL/GenBank/DDBJ databases">
        <title>Sequencing the genomes of 1000 actinobacteria strains.</title>
        <authorList>
            <person name="Klenk H.-P."/>
        </authorList>
    </citation>
    <scope>NUCLEOTIDE SEQUENCE [LARGE SCALE GENOMIC DNA]</scope>
    <source>
        <strain evidence="11 12">DSM 23819</strain>
    </source>
</reference>
<dbReference type="InterPro" id="IPR047817">
    <property type="entry name" value="ABC2_TM_bact-type"/>
</dbReference>
<organism evidence="11 12">
    <name type="scientific">Nocardioides daedukensis</name>
    <dbReference type="NCBI Taxonomy" id="634462"/>
    <lineage>
        <taxon>Bacteria</taxon>
        <taxon>Bacillati</taxon>
        <taxon>Actinomycetota</taxon>
        <taxon>Actinomycetes</taxon>
        <taxon>Propionibacteriales</taxon>
        <taxon>Nocardioidaceae</taxon>
        <taxon>Nocardioides</taxon>
    </lineage>
</organism>
<gene>
    <name evidence="11" type="ORF">BJ980_001491</name>
</gene>
<feature type="transmembrane region" description="Helical" evidence="9">
    <location>
        <begin position="269"/>
        <end position="289"/>
    </location>
</feature>
<evidence type="ECO:0000313" key="11">
    <source>
        <dbReference type="EMBL" id="NYG58568.1"/>
    </source>
</evidence>
<feature type="transmembrane region" description="Helical" evidence="9">
    <location>
        <begin position="102"/>
        <end position="122"/>
    </location>
</feature>
<evidence type="ECO:0000256" key="7">
    <source>
        <dbReference type="ARBA" id="ARBA00022989"/>
    </source>
</evidence>
<evidence type="ECO:0000313" key="12">
    <source>
        <dbReference type="Proteomes" id="UP000540656"/>
    </source>
</evidence>